<protein>
    <submittedName>
        <fullName evidence="1">GNAT family N-acetyltransferase</fullName>
    </submittedName>
</protein>
<organism evidence="1">
    <name type="scientific">Mariniphaga anaerophila</name>
    <dbReference type="NCBI Taxonomy" id="1484053"/>
    <lineage>
        <taxon>Bacteria</taxon>
        <taxon>Pseudomonadati</taxon>
        <taxon>Bacteroidota</taxon>
        <taxon>Bacteroidia</taxon>
        <taxon>Marinilabiliales</taxon>
        <taxon>Prolixibacteraceae</taxon>
        <taxon>Mariniphaga</taxon>
    </lineage>
</organism>
<dbReference type="Proteomes" id="UP000886047">
    <property type="component" value="Unassembled WGS sequence"/>
</dbReference>
<accession>A0A831LMH2</accession>
<dbReference type="EMBL" id="DSDK01000054">
    <property type="protein sequence ID" value="HDR50178.1"/>
    <property type="molecule type" value="Genomic_DNA"/>
</dbReference>
<sequence length="60" mass="6711">MLVRKAKTEDLNSILEFQLAMARETEGIELEQKTLKNGVSAVLKDSSKGHYYVAEKNGKV</sequence>
<gene>
    <name evidence="1" type="ORF">ENN90_00955</name>
</gene>
<feature type="non-terminal residue" evidence="1">
    <location>
        <position position="60"/>
    </location>
</feature>
<comment type="caution">
    <text evidence="1">The sequence shown here is derived from an EMBL/GenBank/DDBJ whole genome shotgun (WGS) entry which is preliminary data.</text>
</comment>
<dbReference type="Gene3D" id="3.40.630.30">
    <property type="match status" value="1"/>
</dbReference>
<dbReference type="AlphaFoldDB" id="A0A831LMH2"/>
<proteinExistence type="predicted"/>
<name>A0A831LMH2_9BACT</name>
<reference evidence="1" key="1">
    <citation type="journal article" date="2020" name="mSystems">
        <title>Genome- and Community-Level Interaction Insights into Carbon Utilization and Element Cycling Functions of Hydrothermarchaeota in Hydrothermal Sediment.</title>
        <authorList>
            <person name="Zhou Z."/>
            <person name="Liu Y."/>
            <person name="Xu W."/>
            <person name="Pan J."/>
            <person name="Luo Z.H."/>
            <person name="Li M."/>
        </authorList>
    </citation>
    <scope>NUCLEOTIDE SEQUENCE [LARGE SCALE GENOMIC DNA]</scope>
    <source>
        <strain evidence="1">SpSt-1217</strain>
    </source>
</reference>
<evidence type="ECO:0000313" key="1">
    <source>
        <dbReference type="EMBL" id="HDR50178.1"/>
    </source>
</evidence>